<dbReference type="OrthoDB" id="436405at2759"/>
<comment type="subcellular location">
    <subcellularLocation>
        <location evidence="1 9">Mitochondrion inner membrane</location>
        <topology evidence="1 9">Single-pass membrane protein</topology>
    </subcellularLocation>
</comment>
<keyword evidence="9" id="KW-0811">Translocation</keyword>
<keyword evidence="3" id="KW-0812">Transmembrane</keyword>
<keyword evidence="11" id="KW-1185">Reference proteome</keyword>
<keyword evidence="4 9" id="KW-0999">Mitochondrion inner membrane</keyword>
<evidence type="ECO:0000256" key="3">
    <source>
        <dbReference type="ARBA" id="ARBA00022692"/>
    </source>
</evidence>
<evidence type="ECO:0000313" key="10">
    <source>
        <dbReference type="EMBL" id="KAF9608367.1"/>
    </source>
</evidence>
<evidence type="ECO:0000256" key="5">
    <source>
        <dbReference type="ARBA" id="ARBA00022946"/>
    </source>
</evidence>
<name>A0A835I293_9MAGN</name>
<keyword evidence="9" id="KW-0653">Protein transport</keyword>
<evidence type="ECO:0000256" key="7">
    <source>
        <dbReference type="ARBA" id="ARBA00023128"/>
    </source>
</evidence>
<organism evidence="10 11">
    <name type="scientific">Coptis chinensis</name>
    <dbReference type="NCBI Taxonomy" id="261450"/>
    <lineage>
        <taxon>Eukaryota</taxon>
        <taxon>Viridiplantae</taxon>
        <taxon>Streptophyta</taxon>
        <taxon>Embryophyta</taxon>
        <taxon>Tracheophyta</taxon>
        <taxon>Spermatophyta</taxon>
        <taxon>Magnoliopsida</taxon>
        <taxon>Ranunculales</taxon>
        <taxon>Ranunculaceae</taxon>
        <taxon>Coptidoideae</taxon>
        <taxon>Coptis</taxon>
    </lineage>
</organism>
<gene>
    <name evidence="10" type="ORF">IFM89_009486</name>
</gene>
<evidence type="ECO:0000256" key="8">
    <source>
        <dbReference type="ARBA" id="ARBA00023136"/>
    </source>
</evidence>
<evidence type="ECO:0000313" key="11">
    <source>
        <dbReference type="Proteomes" id="UP000631114"/>
    </source>
</evidence>
<evidence type="ECO:0000256" key="4">
    <source>
        <dbReference type="ARBA" id="ARBA00022792"/>
    </source>
</evidence>
<dbReference type="AlphaFoldDB" id="A0A835I293"/>
<dbReference type="Pfam" id="PF08294">
    <property type="entry name" value="TIM21"/>
    <property type="match status" value="1"/>
</dbReference>
<keyword evidence="5" id="KW-0809">Transit peptide</keyword>
<evidence type="ECO:0000256" key="1">
    <source>
        <dbReference type="ARBA" id="ARBA00004434"/>
    </source>
</evidence>
<comment type="similarity">
    <text evidence="2 9">Belongs to the TIM21 family.</text>
</comment>
<reference evidence="10 11" key="1">
    <citation type="submission" date="2020-10" db="EMBL/GenBank/DDBJ databases">
        <title>The Coptis chinensis genome and diversification of protoberbering-type alkaloids.</title>
        <authorList>
            <person name="Wang B."/>
            <person name="Shu S."/>
            <person name="Song C."/>
            <person name="Liu Y."/>
        </authorList>
    </citation>
    <scope>NUCLEOTIDE SEQUENCE [LARGE SCALE GENOMIC DNA]</scope>
    <source>
        <strain evidence="10">HL-2020</strain>
        <tissue evidence="10">Leaf</tissue>
    </source>
</reference>
<dbReference type="Proteomes" id="UP000631114">
    <property type="component" value="Unassembled WGS sequence"/>
</dbReference>
<keyword evidence="6" id="KW-1133">Transmembrane helix</keyword>
<sequence>MMNSLRCILKYQKGLSTMCNKNIAHSFNKVVESSGRVRNFSAGATLLAKDISKVDGNNIFFRGGHINEGRASLLTPQQLNKCNGGLPVLPCFTRSLASISDSHLSGQTQQQHRKDISIIDDPFDSPTYNIPEEPVTFVEGASYSVFILAGFGVATVCGYFAINELLMESKEHKVFGKALERVRNDNQVRARIGSPISGYGQESRNRHARQQIPNRKWTDEDGVQRVEVNFCIRGPHGAGIVFSEMFKDKVDKQWKYTYLIVEIKSPSNAQLILESYLPGSQLKW</sequence>
<dbReference type="Gene3D" id="3.10.450.320">
    <property type="entry name" value="Mitochondrial import inner membrane translocase subunit Tim21"/>
    <property type="match status" value="1"/>
</dbReference>
<comment type="function">
    <text evidence="9">Essential component of the TIM23 complex, a complex that mediates the translocation of transit peptide-containing proteins across the mitochondrial inner membrane.</text>
</comment>
<dbReference type="InterPro" id="IPR038552">
    <property type="entry name" value="Tim21_IMS_sf"/>
</dbReference>
<protein>
    <recommendedName>
        <fullName evidence="9">Mitochondrial import inner membrane translocase subunit Tim21</fullName>
    </recommendedName>
</protein>
<dbReference type="FunFam" id="3.10.450.320:FF:000002">
    <property type="entry name" value="Mitochondrial import inner membrane translocase subunit tim21"/>
    <property type="match status" value="1"/>
</dbReference>
<dbReference type="PANTHER" id="PTHR13032">
    <property type="entry name" value="MITOCHONDRIAL IMPORT INNER MEMBRANE TRANSLOCASE SUBUNIT TIM21"/>
    <property type="match status" value="1"/>
</dbReference>
<comment type="caution">
    <text evidence="10">The sequence shown here is derived from an EMBL/GenBank/DDBJ whole genome shotgun (WGS) entry which is preliminary data.</text>
</comment>
<evidence type="ECO:0000256" key="2">
    <source>
        <dbReference type="ARBA" id="ARBA00010867"/>
    </source>
</evidence>
<proteinExistence type="inferred from homology"/>
<dbReference type="GO" id="GO:0030150">
    <property type="term" value="P:protein import into mitochondrial matrix"/>
    <property type="evidence" value="ECO:0007669"/>
    <property type="project" value="UniProtKB-UniRule"/>
</dbReference>
<keyword evidence="8" id="KW-0472">Membrane</keyword>
<evidence type="ECO:0000256" key="6">
    <source>
        <dbReference type="ARBA" id="ARBA00022989"/>
    </source>
</evidence>
<accession>A0A835I293</accession>
<dbReference type="InterPro" id="IPR013261">
    <property type="entry name" value="Tim21"/>
</dbReference>
<dbReference type="EMBL" id="JADFTS010000004">
    <property type="protein sequence ID" value="KAF9608367.1"/>
    <property type="molecule type" value="Genomic_DNA"/>
</dbReference>
<keyword evidence="9" id="KW-0813">Transport</keyword>
<dbReference type="PANTHER" id="PTHR13032:SF6">
    <property type="entry name" value="MITOCHONDRIAL IMPORT INNER MEMBRANE TRANSLOCASE SUBUNIT TIM21"/>
    <property type="match status" value="1"/>
</dbReference>
<keyword evidence="7 9" id="KW-0496">Mitochondrion</keyword>
<evidence type="ECO:0000256" key="9">
    <source>
        <dbReference type="RuleBase" id="RU367142"/>
    </source>
</evidence>
<comment type="subunit">
    <text evidence="9">Component of the TIM23 complex.</text>
</comment>
<dbReference type="GO" id="GO:0005744">
    <property type="term" value="C:TIM23 mitochondrial import inner membrane translocase complex"/>
    <property type="evidence" value="ECO:0007669"/>
    <property type="project" value="UniProtKB-UniRule"/>
</dbReference>